<feature type="non-terminal residue" evidence="1">
    <location>
        <position position="1"/>
    </location>
</feature>
<evidence type="ECO:0000313" key="2">
    <source>
        <dbReference type="Proteomes" id="UP000188268"/>
    </source>
</evidence>
<keyword evidence="2" id="KW-1185">Reference proteome</keyword>
<dbReference type="OrthoDB" id="1735631at2759"/>
<protein>
    <submittedName>
        <fullName evidence="1">Uncharacterized protein</fullName>
    </submittedName>
</protein>
<dbReference type="AlphaFoldDB" id="A0A1R3HTW6"/>
<dbReference type="EMBL" id="AWWV01011164">
    <property type="protein sequence ID" value="OMO73758.1"/>
    <property type="molecule type" value="Genomic_DNA"/>
</dbReference>
<name>A0A1R3HTW6_COCAP</name>
<comment type="caution">
    <text evidence="1">The sequence shown here is derived from an EMBL/GenBank/DDBJ whole genome shotgun (WGS) entry which is preliminary data.</text>
</comment>
<organism evidence="1 2">
    <name type="scientific">Corchorus capsularis</name>
    <name type="common">Jute</name>
    <dbReference type="NCBI Taxonomy" id="210143"/>
    <lineage>
        <taxon>Eukaryota</taxon>
        <taxon>Viridiplantae</taxon>
        <taxon>Streptophyta</taxon>
        <taxon>Embryophyta</taxon>
        <taxon>Tracheophyta</taxon>
        <taxon>Spermatophyta</taxon>
        <taxon>Magnoliopsida</taxon>
        <taxon>eudicotyledons</taxon>
        <taxon>Gunneridae</taxon>
        <taxon>Pentapetalae</taxon>
        <taxon>rosids</taxon>
        <taxon>malvids</taxon>
        <taxon>Malvales</taxon>
        <taxon>Malvaceae</taxon>
        <taxon>Grewioideae</taxon>
        <taxon>Apeibeae</taxon>
        <taxon>Corchorus</taxon>
    </lineage>
</organism>
<dbReference type="Proteomes" id="UP000188268">
    <property type="component" value="Unassembled WGS sequence"/>
</dbReference>
<proteinExistence type="predicted"/>
<reference evidence="1 2" key="1">
    <citation type="submission" date="2013-09" db="EMBL/GenBank/DDBJ databases">
        <title>Corchorus capsularis genome sequencing.</title>
        <authorList>
            <person name="Alam M."/>
            <person name="Haque M.S."/>
            <person name="Islam M.S."/>
            <person name="Emdad E.M."/>
            <person name="Islam M.M."/>
            <person name="Ahmed B."/>
            <person name="Halim A."/>
            <person name="Hossen Q.M.M."/>
            <person name="Hossain M.Z."/>
            <person name="Ahmed R."/>
            <person name="Khan M.M."/>
            <person name="Islam R."/>
            <person name="Rashid M.M."/>
            <person name="Khan S.A."/>
            <person name="Rahman M.S."/>
            <person name="Alam M."/>
        </authorList>
    </citation>
    <scope>NUCLEOTIDE SEQUENCE [LARGE SCALE GENOMIC DNA]</scope>
    <source>
        <strain evidence="2">cv. CVL-1</strain>
        <tissue evidence="1">Whole seedling</tissue>
    </source>
</reference>
<sequence>SCEINPSLAYRATQSATIFALHGNREFFQKVSCKLFDNLAKLKLSFTNKR</sequence>
<dbReference type="Gramene" id="OMO73758">
    <property type="protein sequence ID" value="OMO73758"/>
    <property type="gene ID" value="CCACVL1_17164"/>
</dbReference>
<evidence type="ECO:0000313" key="1">
    <source>
        <dbReference type="EMBL" id="OMO73758.1"/>
    </source>
</evidence>
<accession>A0A1R3HTW6</accession>
<gene>
    <name evidence="1" type="ORF">CCACVL1_17164</name>
</gene>